<keyword evidence="1" id="KW-0677">Repeat</keyword>
<feature type="domain" description="EF-hand" evidence="4">
    <location>
        <begin position="4"/>
        <end position="39"/>
    </location>
</feature>
<dbReference type="Pfam" id="PF13499">
    <property type="entry name" value="EF-hand_7"/>
    <property type="match status" value="2"/>
</dbReference>
<evidence type="ECO:0000256" key="1">
    <source>
        <dbReference type="ARBA" id="ARBA00022737"/>
    </source>
</evidence>
<dbReference type="InterPro" id="IPR011992">
    <property type="entry name" value="EF-hand-dom_pair"/>
</dbReference>
<dbReference type="InterPro" id="IPR002048">
    <property type="entry name" value="EF_hand_dom"/>
</dbReference>
<keyword evidence="2" id="KW-0106">Calcium</keyword>
<dbReference type="PROSITE" id="PS00018">
    <property type="entry name" value="EF_HAND_1"/>
    <property type="match status" value="3"/>
</dbReference>
<evidence type="ECO:0000256" key="3">
    <source>
        <dbReference type="ARBA" id="ARBA00023179"/>
    </source>
</evidence>
<keyword evidence="3" id="KW-0514">Muscle protein</keyword>
<name>A0AAV2HB24_LYMST</name>
<dbReference type="SMART" id="SM00054">
    <property type="entry name" value="EFh"/>
    <property type="match status" value="4"/>
</dbReference>
<evidence type="ECO:0000313" key="5">
    <source>
        <dbReference type="EMBL" id="CAL1530928.1"/>
    </source>
</evidence>
<reference evidence="5 6" key="1">
    <citation type="submission" date="2024-04" db="EMBL/GenBank/DDBJ databases">
        <authorList>
            <consortium name="Genoscope - CEA"/>
            <person name="William W."/>
        </authorList>
    </citation>
    <scope>NUCLEOTIDE SEQUENCE [LARGE SCALE GENOMIC DNA]</scope>
</reference>
<sequence>MPKTSLKEWEALFRAADKDKSGALDLNELKAMLRSANSRITDSQIADTFVYFEGNNGDKRVTLAEFIKGMKKLEEFLNKLTALFHKFDKDSSGFLEKNEFKKVLEACGSKLTEAELAEILRKTDTSRDGKISLEEFLSAMM</sequence>
<dbReference type="SUPFAM" id="SSF47473">
    <property type="entry name" value="EF-hand"/>
    <property type="match status" value="1"/>
</dbReference>
<dbReference type="FunFam" id="1.10.238.10:FF:000001">
    <property type="entry name" value="Calmodulin 1"/>
    <property type="match status" value="1"/>
</dbReference>
<dbReference type="Proteomes" id="UP001497497">
    <property type="component" value="Unassembled WGS sequence"/>
</dbReference>
<proteinExistence type="predicted"/>
<feature type="domain" description="EF-hand" evidence="4">
    <location>
        <begin position="75"/>
        <end position="110"/>
    </location>
</feature>
<accession>A0AAV2HB24</accession>
<gene>
    <name evidence="5" type="ORF">GSLYS_00005053001</name>
</gene>
<dbReference type="PROSITE" id="PS50222">
    <property type="entry name" value="EF_HAND_2"/>
    <property type="match status" value="3"/>
</dbReference>
<feature type="domain" description="EF-hand" evidence="4">
    <location>
        <begin position="111"/>
        <end position="141"/>
    </location>
</feature>
<dbReference type="AlphaFoldDB" id="A0AAV2HB24"/>
<dbReference type="Gene3D" id="1.10.238.10">
    <property type="entry name" value="EF-hand"/>
    <property type="match status" value="2"/>
</dbReference>
<dbReference type="GO" id="GO:0016460">
    <property type="term" value="C:myosin II complex"/>
    <property type="evidence" value="ECO:0007669"/>
    <property type="project" value="TreeGrafter"/>
</dbReference>
<evidence type="ECO:0000259" key="4">
    <source>
        <dbReference type="PROSITE" id="PS50222"/>
    </source>
</evidence>
<dbReference type="PANTHER" id="PTHR23048:SF0">
    <property type="entry name" value="CALMODULIN LIKE 3"/>
    <property type="match status" value="1"/>
</dbReference>
<dbReference type="InterPro" id="IPR018247">
    <property type="entry name" value="EF_Hand_1_Ca_BS"/>
</dbReference>
<dbReference type="PANTHER" id="PTHR23048">
    <property type="entry name" value="MYOSIN LIGHT CHAIN 1, 3"/>
    <property type="match status" value="1"/>
</dbReference>
<comment type="caution">
    <text evidence="5">The sequence shown here is derived from an EMBL/GenBank/DDBJ whole genome shotgun (WGS) entry which is preliminary data.</text>
</comment>
<evidence type="ECO:0000256" key="2">
    <source>
        <dbReference type="ARBA" id="ARBA00022837"/>
    </source>
</evidence>
<protein>
    <recommendedName>
        <fullName evidence="4">EF-hand domain-containing protein</fullName>
    </recommendedName>
</protein>
<organism evidence="5 6">
    <name type="scientific">Lymnaea stagnalis</name>
    <name type="common">Great pond snail</name>
    <name type="synonym">Helix stagnalis</name>
    <dbReference type="NCBI Taxonomy" id="6523"/>
    <lineage>
        <taxon>Eukaryota</taxon>
        <taxon>Metazoa</taxon>
        <taxon>Spiralia</taxon>
        <taxon>Lophotrochozoa</taxon>
        <taxon>Mollusca</taxon>
        <taxon>Gastropoda</taxon>
        <taxon>Heterobranchia</taxon>
        <taxon>Euthyneura</taxon>
        <taxon>Panpulmonata</taxon>
        <taxon>Hygrophila</taxon>
        <taxon>Lymnaeoidea</taxon>
        <taxon>Lymnaeidae</taxon>
        <taxon>Lymnaea</taxon>
    </lineage>
</organism>
<evidence type="ECO:0000313" key="6">
    <source>
        <dbReference type="Proteomes" id="UP001497497"/>
    </source>
</evidence>
<dbReference type="EMBL" id="CAXITT010000078">
    <property type="protein sequence ID" value="CAL1530928.1"/>
    <property type="molecule type" value="Genomic_DNA"/>
</dbReference>
<dbReference type="InterPro" id="IPR050230">
    <property type="entry name" value="CALM/Myosin/TropC-like"/>
</dbReference>
<dbReference type="GO" id="GO:0005509">
    <property type="term" value="F:calcium ion binding"/>
    <property type="evidence" value="ECO:0007669"/>
    <property type="project" value="InterPro"/>
</dbReference>
<keyword evidence="6" id="KW-1185">Reference proteome</keyword>